<feature type="binding site" evidence="12">
    <location>
        <position position="21"/>
    </location>
    <ligand>
        <name>Mg(2+)</name>
        <dbReference type="ChEBI" id="CHEBI:18420"/>
    </ligand>
</feature>
<dbReference type="GO" id="GO:0004810">
    <property type="term" value="F:CCA tRNA nucleotidyltransferase activity"/>
    <property type="evidence" value="ECO:0007669"/>
    <property type="project" value="UniProtKB-UniRule"/>
</dbReference>
<dbReference type="Pfam" id="PF01966">
    <property type="entry name" value="HD"/>
    <property type="match status" value="1"/>
</dbReference>
<evidence type="ECO:0000256" key="12">
    <source>
        <dbReference type="HAMAP-Rule" id="MF_01261"/>
    </source>
</evidence>
<dbReference type="GO" id="GO:0004112">
    <property type="term" value="F:cyclic-nucleotide phosphodiesterase activity"/>
    <property type="evidence" value="ECO:0007669"/>
    <property type="project" value="UniProtKB-UniRule"/>
</dbReference>
<dbReference type="InterPro" id="IPR043519">
    <property type="entry name" value="NT_sf"/>
</dbReference>
<evidence type="ECO:0000259" key="13">
    <source>
        <dbReference type="PROSITE" id="PS51831"/>
    </source>
</evidence>
<dbReference type="CDD" id="cd00077">
    <property type="entry name" value="HDc"/>
    <property type="match status" value="1"/>
</dbReference>
<dbReference type="InterPro" id="IPR032828">
    <property type="entry name" value="PolyA_RNA-bd"/>
</dbReference>
<dbReference type="PIRSF" id="PIRSF000813">
    <property type="entry name" value="CCA_bact"/>
    <property type="match status" value="1"/>
</dbReference>
<feature type="binding site" evidence="12">
    <location>
        <position position="137"/>
    </location>
    <ligand>
        <name>ATP</name>
        <dbReference type="ChEBI" id="CHEBI:30616"/>
    </ligand>
</feature>
<feature type="binding site" evidence="12">
    <location>
        <position position="137"/>
    </location>
    <ligand>
        <name>CTP</name>
        <dbReference type="ChEBI" id="CHEBI:37563"/>
    </ligand>
</feature>
<name>A0A1V8M5P3_9GAMM</name>
<comment type="domain">
    <text evidence="12">Comprises two domains: an N-terminal domain containing the nucleotidyltransferase activity and a C-terminal HD domain associated with both phosphodiesterase and phosphatase activities.</text>
</comment>
<evidence type="ECO:0000256" key="10">
    <source>
        <dbReference type="ARBA" id="ARBA00022842"/>
    </source>
</evidence>
<keyword evidence="6 12" id="KW-0547">Nucleotide-binding</keyword>
<feature type="binding site" evidence="12">
    <location>
        <position position="11"/>
    </location>
    <ligand>
        <name>CTP</name>
        <dbReference type="ChEBI" id="CHEBI:37563"/>
    </ligand>
</feature>
<dbReference type="RefSeq" id="WP_080521487.1">
    <property type="nucleotide sequence ID" value="NZ_LPUF01000001.1"/>
</dbReference>
<dbReference type="Pfam" id="PF01743">
    <property type="entry name" value="PolyA_pol"/>
    <property type="match status" value="1"/>
</dbReference>
<comment type="catalytic activity">
    <reaction evidence="12">
        <text>a tRNA precursor + 2 CTP + ATP = a tRNA with a 3' CCA end + 3 diphosphate</text>
        <dbReference type="Rhea" id="RHEA:14433"/>
        <dbReference type="Rhea" id="RHEA-COMP:10465"/>
        <dbReference type="Rhea" id="RHEA-COMP:10468"/>
        <dbReference type="ChEBI" id="CHEBI:30616"/>
        <dbReference type="ChEBI" id="CHEBI:33019"/>
        <dbReference type="ChEBI" id="CHEBI:37563"/>
        <dbReference type="ChEBI" id="CHEBI:74896"/>
        <dbReference type="ChEBI" id="CHEBI:83071"/>
        <dbReference type="EC" id="2.7.7.72"/>
    </reaction>
</comment>
<dbReference type="OrthoDB" id="9805698at2"/>
<evidence type="ECO:0000256" key="7">
    <source>
        <dbReference type="ARBA" id="ARBA00022800"/>
    </source>
</evidence>
<evidence type="ECO:0000313" key="15">
    <source>
        <dbReference type="Proteomes" id="UP000191980"/>
    </source>
</evidence>
<dbReference type="Gene3D" id="3.30.460.10">
    <property type="entry name" value="Beta Polymerase, domain 2"/>
    <property type="match status" value="1"/>
</dbReference>
<dbReference type="SUPFAM" id="SSF81301">
    <property type="entry name" value="Nucleotidyltransferase"/>
    <property type="match status" value="1"/>
</dbReference>
<reference evidence="14 15" key="1">
    <citation type="submission" date="2015-12" db="EMBL/GenBank/DDBJ databases">
        <authorList>
            <person name="Shamseldin A."/>
            <person name="Moawad H."/>
            <person name="Abd El-Rahim W.M."/>
            <person name="Sadowsky M.J."/>
        </authorList>
    </citation>
    <scope>NUCLEOTIDE SEQUENCE [LARGE SCALE GENOMIC DNA]</scope>
    <source>
        <strain evidence="14 15">WF1</strain>
    </source>
</reference>
<proteinExistence type="inferred from homology"/>
<evidence type="ECO:0000256" key="4">
    <source>
        <dbReference type="ARBA" id="ARBA00022695"/>
    </source>
</evidence>
<comment type="subunit">
    <text evidence="12">Monomer. Can also form homodimers and oligomers.</text>
</comment>
<dbReference type="InterPro" id="IPR050124">
    <property type="entry name" value="tRNA_CCA-adding_enzyme"/>
</dbReference>
<feature type="binding site" evidence="12">
    <location>
        <position position="91"/>
    </location>
    <ligand>
        <name>ATP</name>
        <dbReference type="ChEBI" id="CHEBI:30616"/>
    </ligand>
</feature>
<comment type="caution">
    <text evidence="14">The sequence shown here is derived from an EMBL/GenBank/DDBJ whole genome shotgun (WGS) entry which is preliminary data.</text>
</comment>
<feature type="binding site" evidence="12">
    <location>
        <position position="23"/>
    </location>
    <ligand>
        <name>Mg(2+)</name>
        <dbReference type="ChEBI" id="CHEBI:18420"/>
    </ligand>
</feature>
<dbReference type="PANTHER" id="PTHR47545">
    <property type="entry name" value="MULTIFUNCTIONAL CCA PROTEIN"/>
    <property type="match status" value="1"/>
</dbReference>
<keyword evidence="15" id="KW-1185">Reference proteome</keyword>
<dbReference type="EC" id="3.1.3.-" evidence="12"/>
<evidence type="ECO:0000256" key="6">
    <source>
        <dbReference type="ARBA" id="ARBA00022741"/>
    </source>
</evidence>
<dbReference type="InterPro" id="IPR002646">
    <property type="entry name" value="PolA_pol_head_dom"/>
</dbReference>
<dbReference type="STRING" id="1420851.AU255_02915"/>
<dbReference type="InterPro" id="IPR003607">
    <property type="entry name" value="HD/PDEase_dom"/>
</dbReference>
<comment type="similarity">
    <text evidence="12">Belongs to the tRNA nucleotidyltransferase/poly(A) polymerase family. Bacterial CCA-adding enzyme type 1 subfamily.</text>
</comment>
<keyword evidence="1 12" id="KW-0533">Nickel</keyword>
<feature type="binding site" evidence="12">
    <location>
        <position position="140"/>
    </location>
    <ligand>
        <name>ATP</name>
        <dbReference type="ChEBI" id="CHEBI:30616"/>
    </ligand>
</feature>
<comment type="function">
    <text evidence="12">Catalyzes the addition and repair of the essential 3'-terminal CCA sequence in tRNAs without using a nucleic acid template. Adds these three nucleotides in the order of C, C, and A to the tRNA nucleotide-73, using CTP and ATP as substrates and producing inorganic pyrophosphate. tRNA 3'-terminal CCA addition is required both for tRNA processing and repair. Also involved in tRNA surveillance by mediating tandem CCA addition to generate a CCACCA at the 3' terminus of unstable tRNAs. While stable tRNAs receive only 3'-terminal CCA, unstable tRNAs are marked with CCACCA and rapidly degraded.</text>
</comment>
<dbReference type="GO" id="GO:0160016">
    <property type="term" value="F:CCACCA tRNA nucleotidyltransferase activity"/>
    <property type="evidence" value="ECO:0007669"/>
    <property type="project" value="RHEA"/>
</dbReference>
<keyword evidence="12" id="KW-0511">Multifunctional enzyme</keyword>
<keyword evidence="10 12" id="KW-0460">Magnesium</keyword>
<dbReference type="GO" id="GO:0000049">
    <property type="term" value="F:tRNA binding"/>
    <property type="evidence" value="ECO:0007669"/>
    <property type="project" value="UniProtKB-UniRule"/>
</dbReference>
<dbReference type="GO" id="GO:0016791">
    <property type="term" value="F:phosphatase activity"/>
    <property type="evidence" value="ECO:0007669"/>
    <property type="project" value="UniProtKB-UniRule"/>
</dbReference>
<dbReference type="HAMAP" id="MF_01262">
    <property type="entry name" value="CCA_bact_type2"/>
    <property type="match status" value="1"/>
</dbReference>
<dbReference type="Proteomes" id="UP000191980">
    <property type="component" value="Unassembled WGS sequence"/>
</dbReference>
<dbReference type="Pfam" id="PF12627">
    <property type="entry name" value="PolyA_pol_RNAbd"/>
    <property type="match status" value="1"/>
</dbReference>
<evidence type="ECO:0000256" key="2">
    <source>
        <dbReference type="ARBA" id="ARBA00022679"/>
    </source>
</evidence>
<dbReference type="NCBIfam" id="NF008137">
    <property type="entry name" value="PRK10885.1"/>
    <property type="match status" value="1"/>
</dbReference>
<evidence type="ECO:0000256" key="5">
    <source>
        <dbReference type="ARBA" id="ARBA00022723"/>
    </source>
</evidence>
<dbReference type="EC" id="3.1.4.-" evidence="12"/>
<comment type="catalytic activity">
    <reaction evidence="12">
        <text>a tRNA with a 3' CCA end + 2 CTP + ATP = a tRNA with a 3' CCACCA end + 3 diphosphate</text>
        <dbReference type="Rhea" id="RHEA:76235"/>
        <dbReference type="Rhea" id="RHEA-COMP:10468"/>
        <dbReference type="Rhea" id="RHEA-COMP:18655"/>
        <dbReference type="ChEBI" id="CHEBI:30616"/>
        <dbReference type="ChEBI" id="CHEBI:33019"/>
        <dbReference type="ChEBI" id="CHEBI:37563"/>
        <dbReference type="ChEBI" id="CHEBI:83071"/>
        <dbReference type="ChEBI" id="CHEBI:195187"/>
    </reaction>
</comment>
<keyword evidence="7 12" id="KW-0692">RNA repair</keyword>
<dbReference type="EMBL" id="LPUF01000001">
    <property type="protein sequence ID" value="OQK16869.1"/>
    <property type="molecule type" value="Genomic_DNA"/>
</dbReference>
<dbReference type="InterPro" id="IPR006674">
    <property type="entry name" value="HD_domain"/>
</dbReference>
<comment type="miscellaneous">
    <text evidence="12">A single active site specifically recognizes both ATP and CTP and is responsible for their addition.</text>
</comment>
<accession>A0A1V8M5P3</accession>
<sequence length="411" mass="46282">MKAYLVGGAVRDTLLKLPVRERDWVVIGETPEAMIARGYTEVGRDFPVFLHPETKDEYALARIERKTTHGYKGFAVHATPDVSLEDDLIRRDLTINAMAIMDNGEIFDPYGGQKDLENKIFRHISPAFCEDPVRVLRIARFCARYQHLGFSIAPETQKLLHEMVVQGEIDHLVPERVWAETAKALSEQSPAAYFQALRDCNALARIFPELDALFGVPQPAQHHPEIDTGIHVLMVLEQAALLSDKTTVRFAALTHDLGKALTPAEKWPSHHGHETLGINALKTLCQRLRIPNNHQKLALQVMQYHTHCHRAFELRPGTLCDMLASIGAFKKQNQISDFLLACEADARGRQGLENQPYPQADYIRAALKAAKCIDSTAVTDENLQGKEIGLAIHRLRTHEISKIKHHFTQNL</sequence>
<keyword evidence="4 12" id="KW-0548">Nucleotidyltransferase</keyword>
<keyword evidence="3 12" id="KW-0819">tRNA processing</keyword>
<gene>
    <name evidence="12 14" type="primary">cca</name>
    <name evidence="14" type="ORF">AU255_02915</name>
</gene>
<dbReference type="PROSITE" id="PS51831">
    <property type="entry name" value="HD"/>
    <property type="match status" value="1"/>
</dbReference>
<evidence type="ECO:0000256" key="11">
    <source>
        <dbReference type="ARBA" id="ARBA00022884"/>
    </source>
</evidence>
<protein>
    <recommendedName>
        <fullName evidence="12">Multifunctional CCA protein</fullName>
    </recommendedName>
    <domain>
        <recommendedName>
            <fullName evidence="12">CCA-adding enzyme</fullName>
            <ecNumber evidence="12">2.7.7.72</ecNumber>
        </recommendedName>
        <alternativeName>
            <fullName evidence="12">CCA tRNA nucleotidyltransferase</fullName>
        </alternativeName>
        <alternativeName>
            <fullName evidence="12">tRNA CCA-pyrophosphorylase</fullName>
        </alternativeName>
        <alternativeName>
            <fullName evidence="12">tRNA adenylyl-/cytidylyl-transferase</fullName>
        </alternativeName>
        <alternativeName>
            <fullName evidence="12">tRNA nucleotidyltransferase</fullName>
        </alternativeName>
        <alternativeName>
            <fullName evidence="12">tRNA-NT</fullName>
        </alternativeName>
    </domain>
    <domain>
        <recommendedName>
            <fullName evidence="12">2'-nucleotidase</fullName>
            <ecNumber evidence="12">3.1.3.-</ecNumber>
        </recommendedName>
    </domain>
    <domain>
        <recommendedName>
            <fullName evidence="12">2',3'-cyclic phosphodiesterase</fullName>
            <ecNumber evidence="12">3.1.4.-</ecNumber>
        </recommendedName>
    </domain>
    <domain>
        <recommendedName>
            <fullName evidence="12">Phosphatase</fullName>
        </recommendedName>
    </domain>
</protein>
<dbReference type="GO" id="GO:0042245">
    <property type="term" value="P:RNA repair"/>
    <property type="evidence" value="ECO:0007669"/>
    <property type="project" value="UniProtKB-KW"/>
</dbReference>
<dbReference type="CDD" id="cd05398">
    <property type="entry name" value="NT_ClassII-CCAase"/>
    <property type="match status" value="1"/>
</dbReference>
<dbReference type="Gene3D" id="1.10.3090.10">
    <property type="entry name" value="cca-adding enzyme, domain 2"/>
    <property type="match status" value="1"/>
</dbReference>
<evidence type="ECO:0000256" key="3">
    <source>
        <dbReference type="ARBA" id="ARBA00022694"/>
    </source>
</evidence>
<keyword evidence="8 12" id="KW-0378">Hydrolase</keyword>
<feature type="domain" description="HD" evidence="13">
    <location>
        <begin position="228"/>
        <end position="345"/>
    </location>
</feature>
<feature type="binding site" evidence="12">
    <location>
        <position position="8"/>
    </location>
    <ligand>
        <name>CTP</name>
        <dbReference type="ChEBI" id="CHEBI:37563"/>
    </ligand>
</feature>
<dbReference type="InterPro" id="IPR012006">
    <property type="entry name" value="CCA_bact"/>
</dbReference>
<feature type="binding site" evidence="12">
    <location>
        <position position="140"/>
    </location>
    <ligand>
        <name>CTP</name>
        <dbReference type="ChEBI" id="CHEBI:37563"/>
    </ligand>
</feature>
<dbReference type="SUPFAM" id="SSF81891">
    <property type="entry name" value="Poly A polymerase C-terminal region-like"/>
    <property type="match status" value="1"/>
</dbReference>
<evidence type="ECO:0000256" key="9">
    <source>
        <dbReference type="ARBA" id="ARBA00022840"/>
    </source>
</evidence>
<dbReference type="EC" id="2.7.7.72" evidence="12"/>
<keyword evidence="11 12" id="KW-0694">RNA-binding</keyword>
<comment type="cofactor">
    <cofactor evidence="12">
        <name>Mg(2+)</name>
        <dbReference type="ChEBI" id="CHEBI:18420"/>
    </cofactor>
    <text evidence="12">Magnesium is required for nucleotidyltransferase activity.</text>
</comment>
<keyword evidence="2 12" id="KW-0808">Transferase</keyword>
<dbReference type="GO" id="GO:0001680">
    <property type="term" value="P:tRNA 3'-terminal CCA addition"/>
    <property type="evidence" value="ECO:0007669"/>
    <property type="project" value="UniProtKB-UniRule"/>
</dbReference>
<feature type="binding site" evidence="12">
    <location>
        <position position="91"/>
    </location>
    <ligand>
        <name>CTP</name>
        <dbReference type="ChEBI" id="CHEBI:37563"/>
    </ligand>
</feature>
<dbReference type="GO" id="GO:0000287">
    <property type="term" value="F:magnesium ion binding"/>
    <property type="evidence" value="ECO:0007669"/>
    <property type="project" value="UniProtKB-UniRule"/>
</dbReference>
<dbReference type="HAMAP" id="MF_01261">
    <property type="entry name" value="CCA_bact_type1"/>
    <property type="match status" value="1"/>
</dbReference>
<feature type="binding site" evidence="12">
    <location>
        <position position="8"/>
    </location>
    <ligand>
        <name>ATP</name>
        <dbReference type="ChEBI" id="CHEBI:30616"/>
    </ligand>
</feature>
<evidence type="ECO:0000313" key="14">
    <source>
        <dbReference type="EMBL" id="OQK16869.1"/>
    </source>
</evidence>
<evidence type="ECO:0000256" key="1">
    <source>
        <dbReference type="ARBA" id="ARBA00022596"/>
    </source>
</evidence>
<comment type="cofactor">
    <cofactor evidence="12">
        <name>Ni(2+)</name>
        <dbReference type="ChEBI" id="CHEBI:49786"/>
    </cofactor>
    <text evidence="12">Nickel for phosphatase activity.</text>
</comment>
<evidence type="ECO:0000256" key="8">
    <source>
        <dbReference type="ARBA" id="ARBA00022801"/>
    </source>
</evidence>
<keyword evidence="5 12" id="KW-0479">Metal-binding</keyword>
<keyword evidence="9 12" id="KW-0067">ATP-binding</keyword>
<dbReference type="PANTHER" id="PTHR47545:SF1">
    <property type="entry name" value="MULTIFUNCTIONAL CCA PROTEIN"/>
    <property type="match status" value="1"/>
</dbReference>
<feature type="binding site" evidence="12">
    <location>
        <position position="11"/>
    </location>
    <ligand>
        <name>ATP</name>
        <dbReference type="ChEBI" id="CHEBI:30616"/>
    </ligand>
</feature>
<dbReference type="AlphaFoldDB" id="A0A1V8M5P3"/>
<organism evidence="14 15">
    <name type="scientific">Methyloprofundus sedimenti</name>
    <dbReference type="NCBI Taxonomy" id="1420851"/>
    <lineage>
        <taxon>Bacteria</taxon>
        <taxon>Pseudomonadati</taxon>
        <taxon>Pseudomonadota</taxon>
        <taxon>Gammaproteobacteria</taxon>
        <taxon>Methylococcales</taxon>
        <taxon>Methylococcaceae</taxon>
        <taxon>Methyloprofundus</taxon>
    </lineage>
</organism>
<dbReference type="GO" id="GO:0005524">
    <property type="term" value="F:ATP binding"/>
    <property type="evidence" value="ECO:0007669"/>
    <property type="project" value="UniProtKB-UniRule"/>
</dbReference>